<dbReference type="OMA" id="TERESQY"/>
<feature type="compositionally biased region" description="Polar residues" evidence="1">
    <location>
        <begin position="1031"/>
        <end position="1040"/>
    </location>
</feature>
<dbReference type="EMBL" id="JH711578">
    <property type="protein sequence ID" value="EIW81229.1"/>
    <property type="molecule type" value="Genomic_DNA"/>
</dbReference>
<feature type="compositionally biased region" description="Polar residues" evidence="1">
    <location>
        <begin position="385"/>
        <end position="397"/>
    </location>
</feature>
<feature type="compositionally biased region" description="Polar residues" evidence="1">
    <location>
        <begin position="134"/>
        <end position="146"/>
    </location>
</feature>
<evidence type="ECO:0000256" key="1">
    <source>
        <dbReference type="SAM" id="MobiDB-lite"/>
    </source>
</evidence>
<feature type="region of interest" description="Disordered" evidence="1">
    <location>
        <begin position="916"/>
        <end position="1056"/>
    </location>
</feature>
<feature type="compositionally biased region" description="Polar residues" evidence="1">
    <location>
        <begin position="916"/>
        <end position="940"/>
    </location>
</feature>
<dbReference type="GeneID" id="19201002"/>
<feature type="compositionally biased region" description="Low complexity" evidence="1">
    <location>
        <begin position="194"/>
        <end position="211"/>
    </location>
</feature>
<feature type="compositionally biased region" description="Basic and acidic residues" evidence="1">
    <location>
        <begin position="495"/>
        <end position="510"/>
    </location>
</feature>
<feature type="compositionally biased region" description="Low complexity" evidence="1">
    <location>
        <begin position="152"/>
        <end position="173"/>
    </location>
</feature>
<feature type="compositionally biased region" description="Basic and acidic residues" evidence="1">
    <location>
        <begin position="775"/>
        <end position="788"/>
    </location>
</feature>
<feature type="compositionally biased region" description="Low complexity" evidence="1">
    <location>
        <begin position="817"/>
        <end position="830"/>
    </location>
</feature>
<dbReference type="OrthoDB" id="3358078at2759"/>
<gene>
    <name evidence="2" type="ORF">CONPUDRAFT_137278</name>
</gene>
<dbReference type="AlphaFoldDB" id="A0A5M3MPX5"/>
<name>A0A5M3MPX5_CONPW</name>
<feature type="compositionally biased region" description="Polar residues" evidence="1">
    <location>
        <begin position="54"/>
        <end position="87"/>
    </location>
</feature>
<proteinExistence type="predicted"/>
<feature type="compositionally biased region" description="Polar residues" evidence="1">
    <location>
        <begin position="1"/>
        <end position="13"/>
    </location>
</feature>
<feature type="compositionally biased region" description="Low complexity" evidence="1">
    <location>
        <begin position="222"/>
        <end position="243"/>
    </location>
</feature>
<organism evidence="2 3">
    <name type="scientific">Coniophora puteana (strain RWD-64-598)</name>
    <name type="common">Brown rot fungus</name>
    <dbReference type="NCBI Taxonomy" id="741705"/>
    <lineage>
        <taxon>Eukaryota</taxon>
        <taxon>Fungi</taxon>
        <taxon>Dikarya</taxon>
        <taxon>Basidiomycota</taxon>
        <taxon>Agaricomycotina</taxon>
        <taxon>Agaricomycetes</taxon>
        <taxon>Agaricomycetidae</taxon>
        <taxon>Boletales</taxon>
        <taxon>Coniophorineae</taxon>
        <taxon>Coniophoraceae</taxon>
        <taxon>Coniophora</taxon>
    </lineage>
</organism>
<feature type="compositionally biased region" description="Low complexity" evidence="1">
    <location>
        <begin position="301"/>
        <end position="325"/>
    </location>
</feature>
<feature type="region of interest" description="Disordered" evidence="1">
    <location>
        <begin position="1"/>
        <end position="547"/>
    </location>
</feature>
<reference evidence="3" key="1">
    <citation type="journal article" date="2012" name="Science">
        <title>The Paleozoic origin of enzymatic lignin decomposition reconstructed from 31 fungal genomes.</title>
        <authorList>
            <person name="Floudas D."/>
            <person name="Binder M."/>
            <person name="Riley R."/>
            <person name="Barry K."/>
            <person name="Blanchette R.A."/>
            <person name="Henrissat B."/>
            <person name="Martinez A.T."/>
            <person name="Otillar R."/>
            <person name="Spatafora J.W."/>
            <person name="Yadav J.S."/>
            <person name="Aerts A."/>
            <person name="Benoit I."/>
            <person name="Boyd A."/>
            <person name="Carlson A."/>
            <person name="Copeland A."/>
            <person name="Coutinho P.M."/>
            <person name="de Vries R.P."/>
            <person name="Ferreira P."/>
            <person name="Findley K."/>
            <person name="Foster B."/>
            <person name="Gaskell J."/>
            <person name="Glotzer D."/>
            <person name="Gorecki P."/>
            <person name="Heitman J."/>
            <person name="Hesse C."/>
            <person name="Hori C."/>
            <person name="Igarashi K."/>
            <person name="Jurgens J.A."/>
            <person name="Kallen N."/>
            <person name="Kersten P."/>
            <person name="Kohler A."/>
            <person name="Kuees U."/>
            <person name="Kumar T.K.A."/>
            <person name="Kuo A."/>
            <person name="LaButti K."/>
            <person name="Larrondo L.F."/>
            <person name="Lindquist E."/>
            <person name="Ling A."/>
            <person name="Lombard V."/>
            <person name="Lucas S."/>
            <person name="Lundell T."/>
            <person name="Martin R."/>
            <person name="McLaughlin D.J."/>
            <person name="Morgenstern I."/>
            <person name="Morin E."/>
            <person name="Murat C."/>
            <person name="Nagy L.G."/>
            <person name="Nolan M."/>
            <person name="Ohm R.A."/>
            <person name="Patyshakuliyeva A."/>
            <person name="Rokas A."/>
            <person name="Ruiz-Duenas F.J."/>
            <person name="Sabat G."/>
            <person name="Salamov A."/>
            <person name="Samejima M."/>
            <person name="Schmutz J."/>
            <person name="Slot J.C."/>
            <person name="St John F."/>
            <person name="Stenlid J."/>
            <person name="Sun H."/>
            <person name="Sun S."/>
            <person name="Syed K."/>
            <person name="Tsang A."/>
            <person name="Wiebenga A."/>
            <person name="Young D."/>
            <person name="Pisabarro A."/>
            <person name="Eastwood D.C."/>
            <person name="Martin F."/>
            <person name="Cullen D."/>
            <person name="Grigoriev I.V."/>
            <person name="Hibbett D.S."/>
        </authorList>
    </citation>
    <scope>NUCLEOTIDE SEQUENCE [LARGE SCALE GENOMIC DNA]</scope>
    <source>
        <strain evidence="3">RWD-64-598 SS2</strain>
    </source>
</reference>
<feature type="compositionally biased region" description="Basic and acidic residues" evidence="1">
    <location>
        <begin position="947"/>
        <end position="956"/>
    </location>
</feature>
<feature type="region of interest" description="Disordered" evidence="1">
    <location>
        <begin position="748"/>
        <end position="884"/>
    </location>
</feature>
<accession>A0A5M3MPX5</accession>
<dbReference type="RefSeq" id="XP_007768630.1">
    <property type="nucleotide sequence ID" value="XM_007770440.1"/>
</dbReference>
<protein>
    <submittedName>
        <fullName evidence="2">Uncharacterized protein</fullName>
    </submittedName>
</protein>
<feature type="region of interest" description="Disordered" evidence="1">
    <location>
        <begin position="565"/>
        <end position="617"/>
    </location>
</feature>
<feature type="compositionally biased region" description="Basic and acidic residues" evidence="1">
    <location>
        <begin position="89"/>
        <end position="103"/>
    </location>
</feature>
<dbReference type="Proteomes" id="UP000053558">
    <property type="component" value="Unassembled WGS sequence"/>
</dbReference>
<feature type="compositionally biased region" description="Pro residues" evidence="1">
    <location>
        <begin position="22"/>
        <end position="39"/>
    </location>
</feature>
<feature type="compositionally biased region" description="Polar residues" evidence="1">
    <location>
        <begin position="182"/>
        <end position="192"/>
    </location>
</feature>
<comment type="caution">
    <text evidence="2">The sequence shown here is derived from an EMBL/GenBank/DDBJ whole genome shotgun (WGS) entry which is preliminary data.</text>
</comment>
<keyword evidence="3" id="KW-1185">Reference proteome</keyword>
<dbReference type="KEGG" id="cput:CONPUDRAFT_137278"/>
<feature type="compositionally biased region" description="Low complexity" evidence="1">
    <location>
        <begin position="572"/>
        <end position="585"/>
    </location>
</feature>
<feature type="region of interest" description="Disordered" evidence="1">
    <location>
        <begin position="892"/>
        <end position="911"/>
    </location>
</feature>
<evidence type="ECO:0000313" key="2">
    <source>
        <dbReference type="EMBL" id="EIW81229.1"/>
    </source>
</evidence>
<evidence type="ECO:0000313" key="3">
    <source>
        <dbReference type="Proteomes" id="UP000053558"/>
    </source>
</evidence>
<feature type="compositionally biased region" description="Low complexity" evidence="1">
    <location>
        <begin position="444"/>
        <end position="458"/>
    </location>
</feature>
<feature type="compositionally biased region" description="Low complexity" evidence="1">
    <location>
        <begin position="40"/>
        <end position="49"/>
    </location>
</feature>
<sequence length="1056" mass="113868">MPPRLNHSTSSKRPLSAIYLGPQPPSGSQPPDLPEPPESPSSASSASGLPSPPATNSTGSGSVGDNSTSAGSVRQRPASTSQINMQARSFDKYEGRDGARHDVDDDDDDDHNGEDETARYDLRLSLAGKGGDTSDLQRVKSLTQRNRLAMDRLSTFSRLSSPSPSPSGRSSRSPLPPHKPSTAPSGVSSRVPSHSHNLSLSSQHSSQTHSGSETEREPPQVSGQGDSYSYGSSSPEPELPALSRIRANSHAARERRISAPASPGKALASARQPSPGPSRTPRKRVSVASALSSPPEERFRPPSSIANAALAAVASSRRSPTSSASLGRRSRQPLPQEFRRNDQESPEDAGSAPVTPYRSPRRERNASGSFTDPRDQKSYADPQYSPRSTRLNRSSTIREVARQPQSRWEDMSPGDASQATDVDESPAGRRQSMRGGSMESPLNAGRLASAGLRAAGIGMRSDQPNQDVFGQANDPNGGVRRAQSAAVKNSPNRSLEWEADTRNAKDERSRAAAVSSGSRENVTPSDGGRSAGKLPRPPTSMGGLYPAVDESAQKSPLSLHRRLADRASVGGSPSIRSISLSSTHSGADTPPPERTRHGILTRRHTTLTPSNGPPSAKAEHAQILLNSLSMFESILSRLPQVDSEAVPELRRDAQTIVHASEQLNHLLRAGNSRALEEQIAAEVDGEQAYGAETGEVWRRVGGEYRECLRWSDELVRSTTNFLLGAGKLLKESAGNEFGHSRTVSLDEEFVRIRTPEGSQTGRRSEDGRSSSLSRRSWEPNALRRDSLARRSLQSDTDHGHRPVSSRDEEPEQDTNLSKRSSVLSLASRRLFSPREQRQQLSAESPRASFSDIAPDRDQDYSPSASRHPPDRPRHALAIPPPLSTLPSESIIAKIDHEKPSRRKTSVASVSTIRANTPTFPLSTNNPTTAVTPHTVSNSPEAQPFPLAHDDSPESTRSHVTFSRPAGVTAMSGLQQHSRKRNISTTSIDETDDSPLLSARSQPATTDAGRDNRRRTVGVRASRASLDGGTTGISPSQSHTYNQRRERRRPIAEVFAS</sequence>
<feature type="compositionally biased region" description="Acidic residues" evidence="1">
    <location>
        <begin position="104"/>
        <end position="113"/>
    </location>
</feature>
<feature type="compositionally biased region" description="Basic and acidic residues" evidence="1">
    <location>
        <begin position="795"/>
        <end position="807"/>
    </location>
</feature>